<dbReference type="RefSeq" id="XP_067815481.1">
    <property type="nucleotide sequence ID" value="XM_067963832.1"/>
</dbReference>
<dbReference type="GeneID" id="94349503"/>
<dbReference type="AlphaFoldDB" id="A0A976FFM9"/>
<organism evidence="1 2">
    <name type="scientific">Bremia lactucae</name>
    <name type="common">Lettuce downy mildew</name>
    <dbReference type="NCBI Taxonomy" id="4779"/>
    <lineage>
        <taxon>Eukaryota</taxon>
        <taxon>Sar</taxon>
        <taxon>Stramenopiles</taxon>
        <taxon>Oomycota</taxon>
        <taxon>Peronosporomycetes</taxon>
        <taxon>Peronosporales</taxon>
        <taxon>Peronosporaceae</taxon>
        <taxon>Bremia</taxon>
    </lineage>
</organism>
<evidence type="ECO:0000313" key="2">
    <source>
        <dbReference type="Proteomes" id="UP000294530"/>
    </source>
</evidence>
<sequence>MGRTYYFESFPMTCSSALEVVHSCDGIVKVASDCGWPKEAKTTSSAWLTASCALCPAFILIPTVKLIKSAIKVHTDLHNPVETRCNEMN</sequence>
<keyword evidence="2" id="KW-1185">Reference proteome</keyword>
<proteinExistence type="predicted"/>
<dbReference type="Proteomes" id="UP000294530">
    <property type="component" value="Unassembled WGS sequence"/>
</dbReference>
<name>A0A976FFM9_BRELC</name>
<dbReference type="EMBL" id="SHOA02000203">
    <property type="protein sequence ID" value="TDH65982.1"/>
    <property type="molecule type" value="Genomic_DNA"/>
</dbReference>
<evidence type="ECO:0000313" key="1">
    <source>
        <dbReference type="EMBL" id="TDH65982.1"/>
    </source>
</evidence>
<accession>A0A976FFM9</accession>
<reference evidence="1 2" key="1">
    <citation type="journal article" date="2021" name="Genome Biol.">
        <title>AFLAP: assembly-free linkage analysis pipeline using k-mers from genome sequencing data.</title>
        <authorList>
            <person name="Fletcher K."/>
            <person name="Zhang L."/>
            <person name="Gil J."/>
            <person name="Han R."/>
            <person name="Cavanaugh K."/>
            <person name="Michelmore R."/>
        </authorList>
    </citation>
    <scope>NUCLEOTIDE SEQUENCE [LARGE SCALE GENOMIC DNA]</scope>
    <source>
        <strain evidence="1 2">SF5</strain>
    </source>
</reference>
<gene>
    <name evidence="1" type="ORF">CCR75_005756</name>
</gene>
<comment type="caution">
    <text evidence="1">The sequence shown here is derived from an EMBL/GenBank/DDBJ whole genome shotgun (WGS) entry which is preliminary data.</text>
</comment>
<protein>
    <submittedName>
        <fullName evidence="1">Uncharacterized protein</fullName>
    </submittedName>
</protein>
<dbReference type="KEGG" id="blac:94349503"/>